<dbReference type="Gene3D" id="2.40.170.20">
    <property type="entry name" value="TonB-dependent receptor, beta-barrel domain"/>
    <property type="match status" value="2"/>
</dbReference>
<accession>A0A1G6VKR8</accession>
<evidence type="ECO:0000256" key="2">
    <source>
        <dbReference type="ARBA" id="ARBA00022448"/>
    </source>
</evidence>
<comment type="subcellular location">
    <subcellularLocation>
        <location evidence="1 11">Cell outer membrane</location>
        <topology evidence="1 11">Multi-pass membrane protein</topology>
    </subcellularLocation>
</comment>
<dbReference type="PANTHER" id="PTHR32552">
    <property type="entry name" value="FERRICHROME IRON RECEPTOR-RELATED"/>
    <property type="match status" value="1"/>
</dbReference>
<proteinExistence type="inferred from homology"/>
<keyword evidence="16" id="KW-0675">Receptor</keyword>
<evidence type="ECO:0000313" key="17">
    <source>
        <dbReference type="Proteomes" id="UP000199060"/>
    </source>
</evidence>
<evidence type="ECO:0000256" key="10">
    <source>
        <dbReference type="ARBA" id="ARBA00023237"/>
    </source>
</evidence>
<evidence type="ECO:0000256" key="12">
    <source>
        <dbReference type="RuleBase" id="RU003357"/>
    </source>
</evidence>
<feature type="chain" id="PRO_5011500546" evidence="13">
    <location>
        <begin position="19"/>
        <end position="858"/>
    </location>
</feature>
<dbReference type="PROSITE" id="PS52016">
    <property type="entry name" value="TONB_DEPENDENT_REC_3"/>
    <property type="match status" value="1"/>
</dbReference>
<feature type="domain" description="TonB-dependent receptor-like beta-barrel" evidence="14">
    <location>
        <begin position="316"/>
        <end position="819"/>
    </location>
</feature>
<dbReference type="GO" id="GO:0006826">
    <property type="term" value="P:iron ion transport"/>
    <property type="evidence" value="ECO:0007669"/>
    <property type="project" value="UniProtKB-KW"/>
</dbReference>
<dbReference type="STRING" id="686796.SAMN04488104_103612"/>
<keyword evidence="9 11" id="KW-0472">Membrane</keyword>
<keyword evidence="3 11" id="KW-1134">Transmembrane beta strand</keyword>
<dbReference type="SUPFAM" id="SSF56935">
    <property type="entry name" value="Porins"/>
    <property type="match status" value="1"/>
</dbReference>
<keyword evidence="4" id="KW-0410">Iron transport</keyword>
<keyword evidence="13" id="KW-0732">Signal</keyword>
<dbReference type="Gene3D" id="2.60.40.1120">
    <property type="entry name" value="Carboxypeptidase-like, regulatory domain"/>
    <property type="match status" value="1"/>
</dbReference>
<keyword evidence="2 11" id="KW-0813">Transport</keyword>
<protein>
    <submittedName>
        <fullName evidence="16">Outer membrane receptor proteins, mostly Fe transport</fullName>
    </submittedName>
</protein>
<dbReference type="InterPro" id="IPR012910">
    <property type="entry name" value="Plug_dom"/>
</dbReference>
<keyword evidence="17" id="KW-1185">Reference proteome</keyword>
<dbReference type="EMBL" id="FNAC01000036">
    <property type="protein sequence ID" value="SDD54169.1"/>
    <property type="molecule type" value="Genomic_DNA"/>
</dbReference>
<gene>
    <name evidence="16" type="ORF">SAMN04488104_103612</name>
</gene>
<evidence type="ECO:0000256" key="9">
    <source>
        <dbReference type="ARBA" id="ARBA00023136"/>
    </source>
</evidence>
<sequence>MKTFFLAILILFSQQALVAQSSVRLQGRISDETGAPLPGALVQIQELNKSAITNPNGQFFFDQIDQGSYLIVVSFIGYQQFETRIELSNDRGNELDIKLIPDAIQLEGLVVTSQRRSQLIKDVPIAVTSYGNEFLTRTNTFEFDALSEFVPGLQIQLQSVNNPGFVVRGITSDDGDSRVEPRVSVFQDGVSISKSRGSVVELFDMERVEVLKGPQGTLFGRGAQIGAIHLIQNKAKNSFSSQVRLGAGDFGQRLATGHVNVPLSDNFFLRVAGIYNGREGYIENLSGGTLNGKDTKAGRVAMKYLPGKNTAIDFIFNYQQDTPPGTAFKSGTYAPLGGDLSPNTFADMERGRALGVDRSVWGATLLVNQTLSSTWDLSSITAYREFDSFESFDSDGTVAPALFLGEEAIGKQFSQELRFNFANESRFRGFTGLSFFYEDGFQRLPYEGDERSLYTLFTPFIREGISGAPLPVPVKEFLLTAIPFEPLVINGQPNLVANIPNVPDIFGPLAGAPLKPNHREVSTNFGRNYAYEVFADGTYDLSSKLSVTAGLRGTYERISGALDTPEAEERGTLGFILTGGSANNIFTPTNGKLETTEEFFSAVGRLAVDYKMNPNTTFFGNIARGRRPNVVQVLATETNVLNAETVWSYEAGMKTLSSDDRLSFDVNAYYYDYSNFQTSIAVADQDGLRIDTRDEGASTALGFETALRYAVLKNLSFFANYGFIDATFDEEDAEGNAQNLAGNSFRLTPKHSVSAGLDFGLPVSEKSLIYFRPTYSYKSRVFFEETNLPGIEQGAYGMLNLRLGVNFAQKYDFMLFANNALDEEFIIDAGNTGGAFGIPTFIAGPPRMIGAQFTVNFR</sequence>
<dbReference type="GO" id="GO:0009279">
    <property type="term" value="C:cell outer membrane"/>
    <property type="evidence" value="ECO:0007669"/>
    <property type="project" value="UniProtKB-SubCell"/>
</dbReference>
<dbReference type="SUPFAM" id="SSF49464">
    <property type="entry name" value="Carboxypeptidase regulatory domain-like"/>
    <property type="match status" value="1"/>
</dbReference>
<keyword evidence="5 11" id="KW-0812">Transmembrane</keyword>
<evidence type="ECO:0000256" key="1">
    <source>
        <dbReference type="ARBA" id="ARBA00004571"/>
    </source>
</evidence>
<dbReference type="InterPro" id="IPR008969">
    <property type="entry name" value="CarboxyPept-like_regulatory"/>
</dbReference>
<organism evidence="16 17">
    <name type="scientific">Algoriphagus faecimaris</name>
    <dbReference type="NCBI Taxonomy" id="686796"/>
    <lineage>
        <taxon>Bacteria</taxon>
        <taxon>Pseudomonadati</taxon>
        <taxon>Bacteroidota</taxon>
        <taxon>Cytophagia</taxon>
        <taxon>Cytophagales</taxon>
        <taxon>Cyclobacteriaceae</taxon>
        <taxon>Algoriphagus</taxon>
    </lineage>
</organism>
<dbReference type="InterPro" id="IPR039426">
    <property type="entry name" value="TonB-dep_rcpt-like"/>
</dbReference>
<dbReference type="InterPro" id="IPR036942">
    <property type="entry name" value="Beta-barrel_TonB_sf"/>
</dbReference>
<dbReference type="RefSeq" id="WP_087940582.1">
    <property type="nucleotide sequence ID" value="NZ_FNAC01000036.1"/>
</dbReference>
<feature type="signal peptide" evidence="13">
    <location>
        <begin position="1"/>
        <end position="18"/>
    </location>
</feature>
<evidence type="ECO:0000256" key="8">
    <source>
        <dbReference type="ARBA" id="ARBA00023077"/>
    </source>
</evidence>
<evidence type="ECO:0000256" key="5">
    <source>
        <dbReference type="ARBA" id="ARBA00022692"/>
    </source>
</evidence>
<keyword evidence="8 12" id="KW-0798">TonB box</keyword>
<dbReference type="Pfam" id="PF13715">
    <property type="entry name" value="CarbopepD_reg_2"/>
    <property type="match status" value="1"/>
</dbReference>
<name>A0A1G6VKR8_9BACT</name>
<dbReference type="Pfam" id="PF00593">
    <property type="entry name" value="TonB_dep_Rec_b-barrel"/>
    <property type="match status" value="1"/>
</dbReference>
<feature type="domain" description="TonB-dependent receptor plug" evidence="15">
    <location>
        <begin position="121"/>
        <end position="226"/>
    </location>
</feature>
<evidence type="ECO:0000256" key="11">
    <source>
        <dbReference type="PROSITE-ProRule" id="PRU01360"/>
    </source>
</evidence>
<evidence type="ECO:0000313" key="16">
    <source>
        <dbReference type="EMBL" id="SDD54169.1"/>
    </source>
</evidence>
<keyword evidence="7" id="KW-0406">Ion transport</keyword>
<evidence type="ECO:0000256" key="6">
    <source>
        <dbReference type="ARBA" id="ARBA00023004"/>
    </source>
</evidence>
<evidence type="ECO:0000256" key="7">
    <source>
        <dbReference type="ARBA" id="ARBA00023065"/>
    </source>
</evidence>
<evidence type="ECO:0000259" key="15">
    <source>
        <dbReference type="Pfam" id="PF07715"/>
    </source>
</evidence>
<evidence type="ECO:0000259" key="14">
    <source>
        <dbReference type="Pfam" id="PF00593"/>
    </source>
</evidence>
<dbReference type="AlphaFoldDB" id="A0A1G6VKR8"/>
<evidence type="ECO:0000256" key="3">
    <source>
        <dbReference type="ARBA" id="ARBA00022452"/>
    </source>
</evidence>
<comment type="similarity">
    <text evidence="11 12">Belongs to the TonB-dependent receptor family.</text>
</comment>
<dbReference type="Pfam" id="PF07715">
    <property type="entry name" value="Plug"/>
    <property type="match status" value="1"/>
</dbReference>
<keyword evidence="6" id="KW-0408">Iron</keyword>
<dbReference type="PANTHER" id="PTHR32552:SF81">
    <property type="entry name" value="TONB-DEPENDENT OUTER MEMBRANE RECEPTOR"/>
    <property type="match status" value="1"/>
</dbReference>
<dbReference type="InterPro" id="IPR000531">
    <property type="entry name" value="Beta-barrel_TonB"/>
</dbReference>
<dbReference type="OrthoDB" id="9758472at2"/>
<evidence type="ECO:0000256" key="4">
    <source>
        <dbReference type="ARBA" id="ARBA00022496"/>
    </source>
</evidence>
<reference evidence="17" key="1">
    <citation type="submission" date="2016-10" db="EMBL/GenBank/DDBJ databases">
        <authorList>
            <person name="Varghese N."/>
            <person name="Submissions S."/>
        </authorList>
    </citation>
    <scope>NUCLEOTIDE SEQUENCE [LARGE SCALE GENOMIC DNA]</scope>
    <source>
        <strain evidence="17">DSM 23095</strain>
    </source>
</reference>
<dbReference type="Proteomes" id="UP000199060">
    <property type="component" value="Unassembled WGS sequence"/>
</dbReference>
<keyword evidence="10 11" id="KW-0998">Cell outer membrane</keyword>
<evidence type="ECO:0000256" key="13">
    <source>
        <dbReference type="SAM" id="SignalP"/>
    </source>
</evidence>